<dbReference type="STRING" id="857967.G0QS94"/>
<dbReference type="SUPFAM" id="SSF53300">
    <property type="entry name" value="vWA-like"/>
    <property type="match status" value="1"/>
</dbReference>
<dbReference type="GO" id="GO:0006303">
    <property type="term" value="P:double-strand break repair via nonhomologous end joining"/>
    <property type="evidence" value="ECO:0007669"/>
    <property type="project" value="InterPro"/>
</dbReference>
<dbReference type="InterPro" id="IPR036465">
    <property type="entry name" value="vWFA_dom_sf"/>
</dbReference>
<gene>
    <name evidence="12" type="ORF">IMG5_099960</name>
</gene>
<dbReference type="PANTHER" id="PTHR12604">
    <property type="entry name" value="KU AUTOANTIGEN DNA HELICASE"/>
    <property type="match status" value="1"/>
</dbReference>
<keyword evidence="3" id="KW-0227">DNA damage</keyword>
<dbReference type="GeneID" id="14908068"/>
<dbReference type="GO" id="GO:0042162">
    <property type="term" value="F:telomeric DNA binding"/>
    <property type="evidence" value="ECO:0007669"/>
    <property type="project" value="TreeGrafter"/>
</dbReference>
<evidence type="ECO:0000256" key="9">
    <source>
        <dbReference type="ARBA" id="ARBA00023204"/>
    </source>
</evidence>
<organism evidence="12 13">
    <name type="scientific">Ichthyophthirius multifiliis</name>
    <name type="common">White spot disease agent</name>
    <name type="synonym">Ich</name>
    <dbReference type="NCBI Taxonomy" id="5932"/>
    <lineage>
        <taxon>Eukaryota</taxon>
        <taxon>Sar</taxon>
        <taxon>Alveolata</taxon>
        <taxon>Ciliophora</taxon>
        <taxon>Intramacronucleata</taxon>
        <taxon>Oligohymenophorea</taxon>
        <taxon>Hymenostomatida</taxon>
        <taxon>Ophryoglenina</taxon>
        <taxon>Ichthyophthirius</taxon>
    </lineage>
</organism>
<keyword evidence="10" id="KW-0539">Nucleus</keyword>
<evidence type="ECO:0000313" key="12">
    <source>
        <dbReference type="EMBL" id="EGR31916.1"/>
    </source>
</evidence>
<dbReference type="GO" id="GO:0004386">
    <property type="term" value="F:helicase activity"/>
    <property type="evidence" value="ECO:0007669"/>
    <property type="project" value="UniProtKB-KW"/>
</dbReference>
<dbReference type="InterPro" id="IPR006164">
    <property type="entry name" value="DNA_bd_Ku70/Ku80"/>
</dbReference>
<dbReference type="OrthoDB" id="30826at2759"/>
<evidence type="ECO:0000256" key="3">
    <source>
        <dbReference type="ARBA" id="ARBA00022763"/>
    </source>
</evidence>
<evidence type="ECO:0000256" key="8">
    <source>
        <dbReference type="ARBA" id="ARBA00023172"/>
    </source>
</evidence>
<dbReference type="eggNOG" id="KOG2326">
    <property type="taxonomic scope" value="Eukaryota"/>
</dbReference>
<evidence type="ECO:0000256" key="4">
    <source>
        <dbReference type="ARBA" id="ARBA00022801"/>
    </source>
</evidence>
<reference evidence="12 13" key="1">
    <citation type="submission" date="2011-07" db="EMBL/GenBank/DDBJ databases">
        <authorList>
            <person name="Coyne R."/>
            <person name="Brami D."/>
            <person name="Johnson J."/>
            <person name="Hostetler J."/>
            <person name="Hannick L."/>
            <person name="Clark T."/>
            <person name="Cassidy-Hanley D."/>
            <person name="Inman J."/>
        </authorList>
    </citation>
    <scope>NUCLEOTIDE SEQUENCE [LARGE SCALE GENOMIC DNA]</scope>
    <source>
        <strain evidence="12 13">G5</strain>
    </source>
</reference>
<dbReference type="SUPFAM" id="SSF100939">
    <property type="entry name" value="SPOC domain-like"/>
    <property type="match status" value="1"/>
</dbReference>
<keyword evidence="13" id="KW-1185">Reference proteome</keyword>
<dbReference type="EMBL" id="GL983808">
    <property type="protein sequence ID" value="EGR31916.1"/>
    <property type="molecule type" value="Genomic_DNA"/>
</dbReference>
<dbReference type="Proteomes" id="UP000008983">
    <property type="component" value="Unassembled WGS sequence"/>
</dbReference>
<dbReference type="Pfam" id="PF02735">
    <property type="entry name" value="Ku"/>
    <property type="match status" value="1"/>
</dbReference>
<keyword evidence="6" id="KW-0067">ATP-binding</keyword>
<evidence type="ECO:0000256" key="6">
    <source>
        <dbReference type="ARBA" id="ARBA00022840"/>
    </source>
</evidence>
<keyword evidence="2" id="KW-0547">Nucleotide-binding</keyword>
<sequence>MFNFKQHEVGLILFGLDQSLQQGNTMYIRQMGKPDMDFLKNVMELESYSENKSEGGDIFDALEQSLITIDEYVKKKKYEKKIYVFTAGCGKTDYNSQQLEDLVSKIQQVNAKINIIAFDFLKKYNPENEDLDLELTKLNEDDDTQTKVQNLNQKLLLAIKREIPSQVQFYPSSIALLIQKQFRSKGYAPRVKYRGTFEISNFLKFDIQMYTKTSEDKLPGLKQYSQTVEFDKNEKSGLIEKEVLRYVQEDPNMQPVDKENVGKAYHYGKQLVPLSNIMEQEIITNRGKREGFSVQFFERKYC</sequence>
<evidence type="ECO:0000313" key="13">
    <source>
        <dbReference type="Proteomes" id="UP000008983"/>
    </source>
</evidence>
<dbReference type="GO" id="GO:0006310">
    <property type="term" value="P:DNA recombination"/>
    <property type="evidence" value="ECO:0007669"/>
    <property type="project" value="UniProtKB-KW"/>
</dbReference>
<dbReference type="PANTHER" id="PTHR12604:SF4">
    <property type="entry name" value="X-RAY REPAIR CROSS-COMPLEMENTING PROTEIN 5"/>
    <property type="match status" value="1"/>
</dbReference>
<dbReference type="GO" id="GO:0000723">
    <property type="term" value="P:telomere maintenance"/>
    <property type="evidence" value="ECO:0007669"/>
    <property type="project" value="TreeGrafter"/>
</dbReference>
<evidence type="ECO:0000259" key="11">
    <source>
        <dbReference type="Pfam" id="PF02735"/>
    </source>
</evidence>
<keyword evidence="9" id="KW-0234">DNA repair</keyword>
<comment type="subcellular location">
    <subcellularLocation>
        <location evidence="1">Nucleus</location>
    </subcellularLocation>
</comment>
<dbReference type="Gene3D" id="2.40.290.10">
    <property type="match status" value="1"/>
</dbReference>
<feature type="domain" description="Ku" evidence="11">
    <location>
        <begin position="203"/>
        <end position="286"/>
    </location>
</feature>
<dbReference type="GO" id="GO:0005524">
    <property type="term" value="F:ATP binding"/>
    <property type="evidence" value="ECO:0007669"/>
    <property type="project" value="UniProtKB-KW"/>
</dbReference>
<dbReference type="GO" id="GO:0003690">
    <property type="term" value="F:double-stranded DNA binding"/>
    <property type="evidence" value="ECO:0007669"/>
    <property type="project" value="TreeGrafter"/>
</dbReference>
<dbReference type="InParanoid" id="G0QS94"/>
<keyword evidence="7" id="KW-0238">DNA-binding</keyword>
<evidence type="ECO:0000256" key="2">
    <source>
        <dbReference type="ARBA" id="ARBA00022741"/>
    </source>
</evidence>
<proteinExistence type="predicted"/>
<evidence type="ECO:0000256" key="7">
    <source>
        <dbReference type="ARBA" id="ARBA00023125"/>
    </source>
</evidence>
<keyword evidence="4" id="KW-0378">Hydrolase</keyword>
<name>G0QS94_ICHMU</name>
<evidence type="ECO:0000256" key="5">
    <source>
        <dbReference type="ARBA" id="ARBA00022806"/>
    </source>
</evidence>
<dbReference type="GO" id="GO:0016787">
    <property type="term" value="F:hydrolase activity"/>
    <property type="evidence" value="ECO:0007669"/>
    <property type="project" value="UniProtKB-KW"/>
</dbReference>
<dbReference type="Gene3D" id="3.40.50.410">
    <property type="entry name" value="von Willebrand factor, type A domain"/>
    <property type="match status" value="1"/>
</dbReference>
<evidence type="ECO:0000256" key="1">
    <source>
        <dbReference type="ARBA" id="ARBA00004123"/>
    </source>
</evidence>
<dbReference type="AlphaFoldDB" id="G0QS94"/>
<dbReference type="GO" id="GO:0043564">
    <property type="term" value="C:Ku70:Ku80 complex"/>
    <property type="evidence" value="ECO:0007669"/>
    <property type="project" value="TreeGrafter"/>
</dbReference>
<accession>G0QS94</accession>
<dbReference type="RefSeq" id="XP_004035402.1">
    <property type="nucleotide sequence ID" value="XM_004035354.1"/>
</dbReference>
<evidence type="ECO:0000256" key="10">
    <source>
        <dbReference type="ARBA" id="ARBA00023242"/>
    </source>
</evidence>
<dbReference type="InterPro" id="IPR016194">
    <property type="entry name" value="SPOC-like_C_dom_sf"/>
</dbReference>
<protein>
    <submittedName>
        <fullName evidence="12">Ku70 ku80 beta-barrel domain protein</fullName>
    </submittedName>
</protein>
<keyword evidence="8" id="KW-0233">DNA recombination</keyword>
<keyword evidence="5" id="KW-0347">Helicase</keyword>